<dbReference type="InterPro" id="IPR058766">
    <property type="entry name" value="HHH_XRCC3_RAD51B"/>
</dbReference>
<protein>
    <recommendedName>
        <fullName evidence="10">RecA family profile 1 domain-containing protein</fullName>
    </recommendedName>
</protein>
<dbReference type="OrthoDB" id="5957327at2759"/>
<dbReference type="STRING" id="29655.A0A0K9PNH9"/>
<evidence type="ECO:0000256" key="6">
    <source>
        <dbReference type="ARBA" id="ARBA00023125"/>
    </source>
</evidence>
<evidence type="ECO:0000256" key="5">
    <source>
        <dbReference type="ARBA" id="ARBA00022840"/>
    </source>
</evidence>
<dbReference type="InterPro" id="IPR016467">
    <property type="entry name" value="DNA_recomb/repair_RecA-like"/>
</dbReference>
<evidence type="ECO:0000313" key="11">
    <source>
        <dbReference type="EMBL" id="KMZ69785.1"/>
    </source>
</evidence>
<feature type="domain" description="RecA family profile 1" evidence="10">
    <location>
        <begin position="80"/>
        <end position="256"/>
    </location>
</feature>
<evidence type="ECO:0000256" key="8">
    <source>
        <dbReference type="ARBA" id="ARBA00023204"/>
    </source>
</evidence>
<dbReference type="EMBL" id="LFYR01000749">
    <property type="protein sequence ID" value="KMZ69785.1"/>
    <property type="molecule type" value="Genomic_DNA"/>
</dbReference>
<keyword evidence="3" id="KW-0547">Nucleotide-binding</keyword>
<comment type="similarity">
    <text evidence="2">Belongs to the RecA family. RAD51 subfamily.</text>
</comment>
<keyword evidence="9" id="KW-0539">Nucleus</keyword>
<evidence type="ECO:0000313" key="12">
    <source>
        <dbReference type="Proteomes" id="UP000036987"/>
    </source>
</evidence>
<dbReference type="InterPro" id="IPR020588">
    <property type="entry name" value="RecA_ATP-bd"/>
</dbReference>
<dbReference type="InterPro" id="IPR003593">
    <property type="entry name" value="AAA+_ATPase"/>
</dbReference>
<comment type="subcellular location">
    <subcellularLocation>
        <location evidence="1">Nucleus</location>
    </subcellularLocation>
</comment>
<dbReference type="AlphaFoldDB" id="A0A0K9PNH9"/>
<dbReference type="InterPro" id="IPR030548">
    <property type="entry name" value="RAD51B"/>
</dbReference>
<dbReference type="InterPro" id="IPR013632">
    <property type="entry name" value="Rad51_C"/>
</dbReference>
<keyword evidence="12" id="KW-1185">Reference proteome</keyword>
<gene>
    <name evidence="11" type="ORF">ZOSMA_207G00270</name>
</gene>
<keyword evidence="8" id="KW-0234">DNA repair</keyword>
<evidence type="ECO:0000259" key="10">
    <source>
        <dbReference type="PROSITE" id="PS50162"/>
    </source>
</evidence>
<keyword evidence="7" id="KW-0233">DNA recombination</keyword>
<dbReference type="Proteomes" id="UP000036987">
    <property type="component" value="Unassembled WGS sequence"/>
</dbReference>
<dbReference type="Pfam" id="PF08423">
    <property type="entry name" value="Rad51"/>
    <property type="match status" value="1"/>
</dbReference>
<dbReference type="GO" id="GO:0003690">
    <property type="term" value="F:double-stranded DNA binding"/>
    <property type="evidence" value="ECO:0000318"/>
    <property type="project" value="GO_Central"/>
</dbReference>
<evidence type="ECO:0000256" key="2">
    <source>
        <dbReference type="ARBA" id="ARBA00007095"/>
    </source>
</evidence>
<dbReference type="PANTHER" id="PTHR46456:SF1">
    <property type="entry name" value="DNA REPAIR PROTEIN RAD51 HOMOLOG 2"/>
    <property type="match status" value="1"/>
</dbReference>
<reference evidence="12" key="1">
    <citation type="journal article" date="2016" name="Nature">
        <title>The genome of the seagrass Zostera marina reveals angiosperm adaptation to the sea.</title>
        <authorList>
            <person name="Olsen J.L."/>
            <person name="Rouze P."/>
            <person name="Verhelst B."/>
            <person name="Lin Y.-C."/>
            <person name="Bayer T."/>
            <person name="Collen J."/>
            <person name="Dattolo E."/>
            <person name="De Paoli E."/>
            <person name="Dittami S."/>
            <person name="Maumus F."/>
            <person name="Michel G."/>
            <person name="Kersting A."/>
            <person name="Lauritano C."/>
            <person name="Lohaus R."/>
            <person name="Toepel M."/>
            <person name="Tonon T."/>
            <person name="Vanneste K."/>
            <person name="Amirebrahimi M."/>
            <person name="Brakel J."/>
            <person name="Bostroem C."/>
            <person name="Chovatia M."/>
            <person name="Grimwood J."/>
            <person name="Jenkins J.W."/>
            <person name="Jueterbock A."/>
            <person name="Mraz A."/>
            <person name="Stam W.T."/>
            <person name="Tice H."/>
            <person name="Bornberg-Bauer E."/>
            <person name="Green P.J."/>
            <person name="Pearson G.A."/>
            <person name="Procaccini G."/>
            <person name="Duarte C.M."/>
            <person name="Schmutz J."/>
            <person name="Reusch T.B.H."/>
            <person name="Van de Peer Y."/>
        </authorList>
    </citation>
    <scope>NUCLEOTIDE SEQUENCE [LARGE SCALE GENOMIC DNA]</scope>
    <source>
        <strain evidence="12">cv. Finnish</strain>
    </source>
</reference>
<dbReference type="GO" id="GO:0140664">
    <property type="term" value="F:ATP-dependent DNA damage sensor activity"/>
    <property type="evidence" value="ECO:0007669"/>
    <property type="project" value="InterPro"/>
</dbReference>
<dbReference type="GO" id="GO:0000724">
    <property type="term" value="P:double-strand break repair via homologous recombination"/>
    <property type="evidence" value="ECO:0000318"/>
    <property type="project" value="GO_Central"/>
</dbReference>
<dbReference type="PROSITE" id="PS50162">
    <property type="entry name" value="RECA_2"/>
    <property type="match status" value="1"/>
</dbReference>
<dbReference type="GO" id="GO:0005524">
    <property type="term" value="F:ATP binding"/>
    <property type="evidence" value="ECO:0007669"/>
    <property type="project" value="UniProtKB-KW"/>
</dbReference>
<accession>A0A0K9PNH9</accession>
<comment type="caution">
    <text evidence="11">The sequence shown here is derived from an EMBL/GenBank/DDBJ whole genome shotgun (WGS) entry which is preliminary data.</text>
</comment>
<dbReference type="SUPFAM" id="SSF52540">
    <property type="entry name" value="P-loop containing nucleoside triphosphate hydrolases"/>
    <property type="match status" value="1"/>
</dbReference>
<dbReference type="GO" id="GO:0008094">
    <property type="term" value="F:ATP-dependent activity, acting on DNA"/>
    <property type="evidence" value="ECO:0000318"/>
    <property type="project" value="GO_Central"/>
</dbReference>
<dbReference type="PIRSF" id="PIRSF005856">
    <property type="entry name" value="Rad51"/>
    <property type="match status" value="1"/>
</dbReference>
<dbReference type="InterPro" id="IPR027417">
    <property type="entry name" value="P-loop_NTPase"/>
</dbReference>
<dbReference type="GO" id="GO:0003697">
    <property type="term" value="F:single-stranded DNA binding"/>
    <property type="evidence" value="ECO:0000318"/>
    <property type="project" value="GO_Central"/>
</dbReference>
<dbReference type="GO" id="GO:0005657">
    <property type="term" value="C:replication fork"/>
    <property type="evidence" value="ECO:0000318"/>
    <property type="project" value="GO_Central"/>
</dbReference>
<organism evidence="11 12">
    <name type="scientific">Zostera marina</name>
    <name type="common">Eelgrass</name>
    <dbReference type="NCBI Taxonomy" id="29655"/>
    <lineage>
        <taxon>Eukaryota</taxon>
        <taxon>Viridiplantae</taxon>
        <taxon>Streptophyta</taxon>
        <taxon>Embryophyta</taxon>
        <taxon>Tracheophyta</taxon>
        <taxon>Spermatophyta</taxon>
        <taxon>Magnoliopsida</taxon>
        <taxon>Liliopsida</taxon>
        <taxon>Zosteraceae</taxon>
        <taxon>Zostera</taxon>
    </lineage>
</organism>
<dbReference type="PANTHER" id="PTHR46456">
    <property type="entry name" value="DNA REPAIR PROTEIN RAD51 HOMOLOG 2"/>
    <property type="match status" value="1"/>
</dbReference>
<dbReference type="Gene3D" id="3.40.50.300">
    <property type="entry name" value="P-loop containing nucleotide triphosphate hydrolases"/>
    <property type="match status" value="1"/>
</dbReference>
<dbReference type="OMA" id="EINAIHY"/>
<name>A0A0K9PNH9_ZOSMR</name>
<dbReference type="GO" id="GO:0033063">
    <property type="term" value="C:Rad51B-Rad51C-Rad51D-XRCC2 complex"/>
    <property type="evidence" value="ECO:0007669"/>
    <property type="project" value="InterPro"/>
</dbReference>
<dbReference type="Pfam" id="PF26169">
    <property type="entry name" value="HHH_XRCC3_RpoA"/>
    <property type="match status" value="1"/>
</dbReference>
<evidence type="ECO:0000256" key="3">
    <source>
        <dbReference type="ARBA" id="ARBA00022741"/>
    </source>
</evidence>
<proteinExistence type="inferred from homology"/>
<keyword evidence="5" id="KW-0067">ATP-binding</keyword>
<evidence type="ECO:0000256" key="4">
    <source>
        <dbReference type="ARBA" id="ARBA00022763"/>
    </source>
</evidence>
<evidence type="ECO:0000256" key="7">
    <source>
        <dbReference type="ARBA" id="ARBA00023172"/>
    </source>
</evidence>
<keyword evidence="6" id="KW-0238">DNA-binding</keyword>
<evidence type="ECO:0000256" key="9">
    <source>
        <dbReference type="ARBA" id="ARBA00023242"/>
    </source>
</evidence>
<evidence type="ECO:0000256" key="1">
    <source>
        <dbReference type="ARBA" id="ARBA00004123"/>
    </source>
</evidence>
<sequence>MSNKLINSMGLSQSISHIFAARNILTAKDALSMTEFDLMMLLDVDLDDVRSAVMQISRVVSPPRQTALQLIEDRGRSDHSLGYLPTMLKGLDETLQGMPFGCLTELVGPAGIGKTQFCLKLSLIAALPASAGGLNGHVVYIDTESKFSSRRLIEIGENSFPHIFRVKGMAKEMAGKIYVIHPTTADELIESLQQIKLSLLQHEVKLVVIDSIAALTLRETETNKIGYKQQTLGCPVSYLKSLAELSQVPIVVTNQVRSTRTDDSSFRYTFEGKKFDRPLRKV</sequence>
<dbReference type="SMART" id="SM00382">
    <property type="entry name" value="AAA"/>
    <property type="match status" value="1"/>
</dbReference>
<keyword evidence="4" id="KW-0227">DNA damage</keyword>